<sequence length="405" mass="43987">MAQSPRAPHAAQHPLLPGPFLPGTFLPFSRPSITAADIAAVTQVLESGWITTGSKCAEFEQRFAQATGALCAVALTSATAGMHLLLRALGIGPGDEVVTPSMTWVSTINLIVLHGATPVFVDVDPDTLMTTAEHVKQALTQRTKLIVPVHFAGAALDLGPLRALASNRNLTLVEDAAHAAGTEYEGHPVGTEGTAVFSFHPIKNLTTGEGGIVCTDNEDLAARIRRLRFHGLGADAFERESRGRAPQAEVLEPGFKYNLPDMNAALGLSQLARLEALNARRAALAARYLERLENVEGILPLAVPAYPMRHAWHLFIVRIDERRAGIGRDAFMARLKARGIGTGLHFRAAHLHEYYRTRYTPRQMLPNTVWNSERVCSLPLFPDMALADVDRIVDTMGIVLDEAKR</sequence>
<dbReference type="PANTHER" id="PTHR30244:SF34">
    <property type="entry name" value="DTDP-4-AMINO-4,6-DIDEOXYGALACTOSE TRANSAMINASE"/>
    <property type="match status" value="1"/>
</dbReference>
<dbReference type="GO" id="GO:0008483">
    <property type="term" value="F:transaminase activity"/>
    <property type="evidence" value="ECO:0007669"/>
    <property type="project" value="UniProtKB-KW"/>
</dbReference>
<dbReference type="EMBL" id="JBFWIC010000007">
    <property type="protein sequence ID" value="MEZ0474389.1"/>
    <property type="molecule type" value="Genomic_DNA"/>
</dbReference>
<dbReference type="Proteomes" id="UP001566331">
    <property type="component" value="Unassembled WGS sequence"/>
</dbReference>
<gene>
    <name evidence="4" type="ORF">AB6713_07125</name>
</gene>
<dbReference type="InterPro" id="IPR015421">
    <property type="entry name" value="PyrdxlP-dep_Trfase_major"/>
</dbReference>
<keyword evidence="4" id="KW-0808">Transferase</keyword>
<reference evidence="4 5" key="1">
    <citation type="submission" date="2024-07" db="EMBL/GenBank/DDBJ databases">
        <title>Luteimonas salilacus sp. nov., isolated from the shore soil of Salt Lake in Tibet of China.</title>
        <authorList>
            <person name="Zhang X."/>
            <person name="Li A."/>
        </authorList>
    </citation>
    <scope>NUCLEOTIDE SEQUENCE [LARGE SCALE GENOMIC DNA]</scope>
    <source>
        <strain evidence="4 5">B3-2-R+30</strain>
    </source>
</reference>
<dbReference type="Pfam" id="PF01041">
    <property type="entry name" value="DegT_DnrJ_EryC1"/>
    <property type="match status" value="1"/>
</dbReference>
<keyword evidence="5" id="KW-1185">Reference proteome</keyword>
<dbReference type="InterPro" id="IPR000653">
    <property type="entry name" value="DegT/StrS_aminotransferase"/>
</dbReference>
<dbReference type="InterPro" id="IPR015422">
    <property type="entry name" value="PyrdxlP-dep_Trfase_small"/>
</dbReference>
<proteinExistence type="inferred from homology"/>
<dbReference type="SUPFAM" id="SSF53383">
    <property type="entry name" value="PLP-dependent transferases"/>
    <property type="match status" value="1"/>
</dbReference>
<dbReference type="PANTHER" id="PTHR30244">
    <property type="entry name" value="TRANSAMINASE"/>
    <property type="match status" value="1"/>
</dbReference>
<dbReference type="InterPro" id="IPR015424">
    <property type="entry name" value="PyrdxlP-dep_Trfase"/>
</dbReference>
<evidence type="ECO:0000313" key="4">
    <source>
        <dbReference type="EMBL" id="MEZ0474389.1"/>
    </source>
</evidence>
<organism evidence="4 5">
    <name type="scientific">Luteimonas salinilitoris</name>
    <dbReference type="NCBI Taxonomy" id="3237697"/>
    <lineage>
        <taxon>Bacteria</taxon>
        <taxon>Pseudomonadati</taxon>
        <taxon>Pseudomonadota</taxon>
        <taxon>Gammaproteobacteria</taxon>
        <taxon>Lysobacterales</taxon>
        <taxon>Lysobacteraceae</taxon>
        <taxon>Luteimonas</taxon>
    </lineage>
</organism>
<dbReference type="Gene3D" id="3.90.1150.10">
    <property type="entry name" value="Aspartate Aminotransferase, domain 1"/>
    <property type="match status" value="1"/>
</dbReference>
<evidence type="ECO:0000256" key="1">
    <source>
        <dbReference type="ARBA" id="ARBA00022898"/>
    </source>
</evidence>
<dbReference type="RefSeq" id="WP_370563547.1">
    <property type="nucleotide sequence ID" value="NZ_JBFWIB010000004.1"/>
</dbReference>
<dbReference type="CDD" id="cd00616">
    <property type="entry name" value="AHBA_syn"/>
    <property type="match status" value="1"/>
</dbReference>
<evidence type="ECO:0000256" key="3">
    <source>
        <dbReference type="RuleBase" id="RU004508"/>
    </source>
</evidence>
<name>A0ABV4HNS1_9GAMM</name>
<comment type="similarity">
    <text evidence="2 3">Belongs to the DegT/DnrJ/EryC1 family.</text>
</comment>
<keyword evidence="1 3" id="KW-0663">Pyridoxal phosphate</keyword>
<keyword evidence="4" id="KW-0032">Aminotransferase</keyword>
<evidence type="ECO:0000313" key="5">
    <source>
        <dbReference type="Proteomes" id="UP001566331"/>
    </source>
</evidence>
<protein>
    <submittedName>
        <fullName evidence="4">Aminotransferase class I/II-fold pyridoxal phosphate-dependent enzyme</fullName>
    </submittedName>
</protein>
<dbReference type="Gene3D" id="3.40.640.10">
    <property type="entry name" value="Type I PLP-dependent aspartate aminotransferase-like (Major domain)"/>
    <property type="match status" value="1"/>
</dbReference>
<evidence type="ECO:0000256" key="2">
    <source>
        <dbReference type="ARBA" id="ARBA00037999"/>
    </source>
</evidence>
<comment type="caution">
    <text evidence="4">The sequence shown here is derived from an EMBL/GenBank/DDBJ whole genome shotgun (WGS) entry which is preliminary data.</text>
</comment>
<accession>A0ABV4HNS1</accession>
<dbReference type="PIRSF" id="PIRSF000390">
    <property type="entry name" value="PLP_StrS"/>
    <property type="match status" value="1"/>
</dbReference>